<keyword evidence="4" id="KW-1185">Reference proteome</keyword>
<evidence type="ECO:0000256" key="2">
    <source>
        <dbReference type="SAM" id="SignalP"/>
    </source>
</evidence>
<dbReference type="EMBL" id="MTYJ01000188">
    <property type="protein sequence ID" value="OWA50328.1"/>
    <property type="molecule type" value="Genomic_DNA"/>
</dbReference>
<proteinExistence type="predicted"/>
<feature type="compositionally biased region" description="Polar residues" evidence="1">
    <location>
        <begin position="245"/>
        <end position="255"/>
    </location>
</feature>
<accession>A0A9X6RJP0</accession>
<name>A0A9X6RJP0_HYPEX</name>
<evidence type="ECO:0000256" key="1">
    <source>
        <dbReference type="SAM" id="MobiDB-lite"/>
    </source>
</evidence>
<reference evidence="4" key="1">
    <citation type="submission" date="2017-01" db="EMBL/GenBank/DDBJ databases">
        <title>Comparative genomics of anhydrobiosis in the tardigrade Hypsibius dujardini.</title>
        <authorList>
            <person name="Yoshida Y."/>
            <person name="Koutsovoulos G."/>
            <person name="Laetsch D."/>
            <person name="Stevens L."/>
            <person name="Kumar S."/>
            <person name="Horikawa D."/>
            <person name="Ishino K."/>
            <person name="Komine S."/>
            <person name="Tomita M."/>
            <person name="Blaxter M."/>
            <person name="Arakawa K."/>
        </authorList>
    </citation>
    <scope>NUCLEOTIDE SEQUENCE [LARGE SCALE GENOMIC DNA]</scope>
    <source>
        <strain evidence="4">Z151</strain>
    </source>
</reference>
<dbReference type="Proteomes" id="UP000192578">
    <property type="component" value="Unassembled WGS sequence"/>
</dbReference>
<organism evidence="3 4">
    <name type="scientific">Hypsibius exemplaris</name>
    <name type="common">Freshwater tardigrade</name>
    <dbReference type="NCBI Taxonomy" id="2072580"/>
    <lineage>
        <taxon>Eukaryota</taxon>
        <taxon>Metazoa</taxon>
        <taxon>Ecdysozoa</taxon>
        <taxon>Tardigrada</taxon>
        <taxon>Eutardigrada</taxon>
        <taxon>Parachela</taxon>
        <taxon>Hypsibioidea</taxon>
        <taxon>Hypsibiidae</taxon>
        <taxon>Hypsibius</taxon>
    </lineage>
</organism>
<feature type="region of interest" description="Disordered" evidence="1">
    <location>
        <begin position="245"/>
        <end position="290"/>
    </location>
</feature>
<dbReference type="OrthoDB" id="10659536at2759"/>
<evidence type="ECO:0000313" key="4">
    <source>
        <dbReference type="Proteomes" id="UP000192578"/>
    </source>
</evidence>
<feature type="compositionally biased region" description="Gly residues" evidence="1">
    <location>
        <begin position="308"/>
        <end position="320"/>
    </location>
</feature>
<feature type="region of interest" description="Disordered" evidence="1">
    <location>
        <begin position="143"/>
        <end position="196"/>
    </location>
</feature>
<feature type="signal peptide" evidence="2">
    <location>
        <begin position="1"/>
        <end position="22"/>
    </location>
</feature>
<sequence length="356" mass="38545">MAALFAIVALIFVLASVGDVLAANKEPTDKSSKGQKVQFLFTVSPDSDPAFKGLHFFHNQPSIIPVGNDPILDMQIHHKMAETLQRDPWETVPRLPDHDIMVGVPNIGQAPPPPMHMLHSSAGATGVQDVMIDLAARPGGTIIQTFFGERSPEMDDDDREDRDDLYDVDDDEDKKHSDDDDDDDRDGHDPRLNEVDDIHEKKKRWLHRGPEPFIIMAPAAARHHHHSIAYGRSAALVHNKPLVSAHQTATSPSKTTVKHLTAAAVKTPPKLSSKPLPRGRSATMSRLAMPSHSLTVVRAYGPGGSIVQSGGGSGGGGGGYRIIQTAGGQKARRTDAGGRSGGSQRPRPIRILYSHH</sequence>
<gene>
    <name evidence="3" type="ORF">BV898_14849</name>
</gene>
<evidence type="ECO:0000313" key="3">
    <source>
        <dbReference type="EMBL" id="OWA50328.1"/>
    </source>
</evidence>
<evidence type="ECO:0008006" key="5">
    <source>
        <dbReference type="Google" id="ProtNLM"/>
    </source>
</evidence>
<protein>
    <recommendedName>
        <fullName evidence="5">Spondin domain-containing protein</fullName>
    </recommendedName>
</protein>
<feature type="compositionally biased region" description="Basic and acidic residues" evidence="1">
    <location>
        <begin position="185"/>
        <end position="196"/>
    </location>
</feature>
<keyword evidence="2" id="KW-0732">Signal</keyword>
<feature type="region of interest" description="Disordered" evidence="1">
    <location>
        <begin position="308"/>
        <end position="356"/>
    </location>
</feature>
<feature type="chain" id="PRO_5040839590" description="Spondin domain-containing protein" evidence="2">
    <location>
        <begin position="23"/>
        <end position="356"/>
    </location>
</feature>
<feature type="compositionally biased region" description="Acidic residues" evidence="1">
    <location>
        <begin position="154"/>
        <end position="172"/>
    </location>
</feature>
<dbReference type="AlphaFoldDB" id="A0A9X6RJP0"/>
<comment type="caution">
    <text evidence="3">The sequence shown here is derived from an EMBL/GenBank/DDBJ whole genome shotgun (WGS) entry which is preliminary data.</text>
</comment>